<gene>
    <name evidence="1" type="ORF">RJ639_040535</name>
</gene>
<proteinExistence type="predicted"/>
<evidence type="ECO:0000313" key="1">
    <source>
        <dbReference type="EMBL" id="KAK3026077.1"/>
    </source>
</evidence>
<keyword evidence="2" id="KW-1185">Reference proteome</keyword>
<accession>A0AA88WFE5</accession>
<dbReference type="EMBL" id="JAVXUP010000516">
    <property type="protein sequence ID" value="KAK3026077.1"/>
    <property type="molecule type" value="Genomic_DNA"/>
</dbReference>
<protein>
    <submittedName>
        <fullName evidence="1">Uncharacterized protein</fullName>
    </submittedName>
</protein>
<organism evidence="1 2">
    <name type="scientific">Escallonia herrerae</name>
    <dbReference type="NCBI Taxonomy" id="1293975"/>
    <lineage>
        <taxon>Eukaryota</taxon>
        <taxon>Viridiplantae</taxon>
        <taxon>Streptophyta</taxon>
        <taxon>Embryophyta</taxon>
        <taxon>Tracheophyta</taxon>
        <taxon>Spermatophyta</taxon>
        <taxon>Magnoliopsida</taxon>
        <taxon>eudicotyledons</taxon>
        <taxon>Gunneridae</taxon>
        <taxon>Pentapetalae</taxon>
        <taxon>asterids</taxon>
        <taxon>campanulids</taxon>
        <taxon>Escalloniales</taxon>
        <taxon>Escalloniaceae</taxon>
        <taxon>Escallonia</taxon>
    </lineage>
</organism>
<comment type="caution">
    <text evidence="1">The sequence shown here is derived from an EMBL/GenBank/DDBJ whole genome shotgun (WGS) entry which is preliminary data.</text>
</comment>
<feature type="non-terminal residue" evidence="1">
    <location>
        <position position="1"/>
    </location>
</feature>
<evidence type="ECO:0000313" key="2">
    <source>
        <dbReference type="Proteomes" id="UP001188597"/>
    </source>
</evidence>
<dbReference type="AlphaFoldDB" id="A0AA88WFE5"/>
<sequence length="266" mass="29929">MLQAASTAVGDEHRRRSSLESLFCYDKAIPEEIIEKLVGSSLFEKNIGHNPRCTDCHAKGAVLCVTCSGSGLYVDSILESQGIIVKVRCLGKLLFSVAFDMLTCDHFIMLAIDAFYSLSDMPYTDFVLTNYCFNDFLGKFHGMKVDAVCYRSTKPEDVMVVLISRLQSLQHVLSIVEIRTDLVGMQLAGWRWHNGQRGWTNVLDVCQGPKIFFLQNWDVMQNMTFVRMCSFYGSQSYLVMGNKAVVELETFSVQNAAVEVILDLPK</sequence>
<name>A0AA88WFE5_9ASTE</name>
<reference evidence="1" key="1">
    <citation type="submission" date="2022-12" db="EMBL/GenBank/DDBJ databases">
        <title>Draft genome assemblies for two species of Escallonia (Escalloniales).</title>
        <authorList>
            <person name="Chanderbali A."/>
            <person name="Dervinis C."/>
            <person name="Anghel I."/>
            <person name="Soltis D."/>
            <person name="Soltis P."/>
            <person name="Zapata F."/>
        </authorList>
    </citation>
    <scope>NUCLEOTIDE SEQUENCE</scope>
    <source>
        <strain evidence="1">UCBG64.0493</strain>
        <tissue evidence="1">Leaf</tissue>
    </source>
</reference>
<dbReference type="Proteomes" id="UP001188597">
    <property type="component" value="Unassembled WGS sequence"/>
</dbReference>